<dbReference type="PANTHER" id="PTHR43500">
    <property type="entry name" value="CYSTATHIONINE BETA-LYASE-RELATED"/>
    <property type="match status" value="1"/>
</dbReference>
<evidence type="ECO:0000313" key="10">
    <source>
        <dbReference type="Proteomes" id="UP001526246"/>
    </source>
</evidence>
<comment type="similarity">
    <text evidence="2 8">Belongs to the trans-sulfuration enzymes family.</text>
</comment>
<evidence type="ECO:0000256" key="8">
    <source>
        <dbReference type="RuleBase" id="RU362118"/>
    </source>
</evidence>
<evidence type="ECO:0000256" key="1">
    <source>
        <dbReference type="ARBA" id="ARBA00001933"/>
    </source>
</evidence>
<dbReference type="NCBIfam" id="TIGR01324">
    <property type="entry name" value="cysta_beta_ly_B"/>
    <property type="match status" value="1"/>
</dbReference>
<keyword evidence="10" id="KW-1185">Reference proteome</keyword>
<dbReference type="InterPro" id="IPR000277">
    <property type="entry name" value="Cys/Met-Metab_PyrdxlP-dep_enz"/>
</dbReference>
<dbReference type="Gene3D" id="3.90.1150.10">
    <property type="entry name" value="Aspartate Aminotransferase, domain 1"/>
    <property type="match status" value="1"/>
</dbReference>
<dbReference type="Gene3D" id="3.40.640.10">
    <property type="entry name" value="Type I PLP-dependent aspartate aminotransferase-like (Major domain)"/>
    <property type="match status" value="1"/>
</dbReference>
<keyword evidence="3 8" id="KW-0663">Pyridoxal phosphate</keyword>
<comment type="catalytic activity">
    <reaction evidence="7">
        <text>an S-substituted L-cysteine + H2O = a thiol + pyruvate + NH4(+)</text>
        <dbReference type="Rhea" id="RHEA:18121"/>
        <dbReference type="ChEBI" id="CHEBI:15361"/>
        <dbReference type="ChEBI" id="CHEBI:15377"/>
        <dbReference type="ChEBI" id="CHEBI:28938"/>
        <dbReference type="ChEBI" id="CHEBI:29256"/>
        <dbReference type="ChEBI" id="CHEBI:58717"/>
        <dbReference type="EC" id="4.4.1.13"/>
    </reaction>
</comment>
<reference evidence="9 10" key="1">
    <citation type="submission" date="2022-10" db="EMBL/GenBank/DDBJ databases">
        <title>Sphingomonas sp.</title>
        <authorList>
            <person name="Jin C."/>
        </authorList>
    </citation>
    <scope>NUCLEOTIDE SEQUENCE [LARGE SCALE GENOMIC DNA]</scope>
    <source>
        <strain evidence="9 10">BN140010</strain>
    </source>
</reference>
<gene>
    <name evidence="9" type="primary">metC</name>
    <name evidence="9" type="ORF">OMW55_12920</name>
</gene>
<evidence type="ECO:0000256" key="5">
    <source>
        <dbReference type="ARBA" id="ARBA00046315"/>
    </source>
</evidence>
<evidence type="ECO:0000256" key="2">
    <source>
        <dbReference type="ARBA" id="ARBA00009077"/>
    </source>
</evidence>
<proteinExistence type="inferred from homology"/>
<comment type="catalytic activity">
    <reaction evidence="6">
        <text>L,L-cystathionine + H2O = L-homocysteine + pyruvate + NH4(+)</text>
        <dbReference type="Rhea" id="RHEA:13965"/>
        <dbReference type="ChEBI" id="CHEBI:15361"/>
        <dbReference type="ChEBI" id="CHEBI:15377"/>
        <dbReference type="ChEBI" id="CHEBI:28938"/>
        <dbReference type="ChEBI" id="CHEBI:58161"/>
        <dbReference type="ChEBI" id="CHEBI:58199"/>
    </reaction>
</comment>
<sequence>MSDEELGPLTRLVHGGRRREWRGKLVNVPVERTSTVLFDNLAELRGAYPPRDGSYSYGRNGTATQWALCDALTALEPGAAGTRLFPSGAAAVAMALISVLGPGDELLMVDSAYAPSRFFCEGELKRLGVTTRYYHPLITPEQLRDLVGPHSRALFLESPGSLTFEVQDVPGLAAAAKELGLVTLLDNSCATSLFFPAIARGVDLSITACTKYIGGHSDVMLGAVTASPAAWEALNRAVRQWGTAVSPDDAWLALRGLRTLDVRLRRHEQNALEVGRWLAEQPRVQRVLHPALPSCPGHEHFARDFAGSTGLFAIVLDGTTAARDAFIERLTLFGIGWSWGGYESLASPVDLTGLRSVGQPPEGPTVRLHIGLEDPADLIADLAQALA</sequence>
<protein>
    <submittedName>
        <fullName evidence="9">Cystathionine beta-lyase</fullName>
        <ecNumber evidence="9">4.4.1.13</ecNumber>
    </submittedName>
</protein>
<accession>A0ABT3JHY3</accession>
<dbReference type="InterPro" id="IPR015421">
    <property type="entry name" value="PyrdxlP-dep_Trfase_major"/>
</dbReference>
<dbReference type="Pfam" id="PF01053">
    <property type="entry name" value="Cys_Met_Meta_PP"/>
    <property type="match status" value="1"/>
</dbReference>
<dbReference type="InterPro" id="IPR015422">
    <property type="entry name" value="PyrdxlP-dep_Trfase_small"/>
</dbReference>
<evidence type="ECO:0000256" key="3">
    <source>
        <dbReference type="ARBA" id="ARBA00022898"/>
    </source>
</evidence>
<evidence type="ECO:0000313" key="9">
    <source>
        <dbReference type="EMBL" id="MCW3798711.1"/>
    </source>
</evidence>
<dbReference type="InterPro" id="IPR054542">
    <property type="entry name" value="Cys_met_metab_PP"/>
</dbReference>
<dbReference type="Proteomes" id="UP001526246">
    <property type="component" value="Unassembled WGS sequence"/>
</dbReference>
<evidence type="ECO:0000256" key="4">
    <source>
        <dbReference type="ARBA" id="ARBA00023239"/>
    </source>
</evidence>
<comment type="cofactor">
    <cofactor evidence="1 8">
        <name>pyridoxal 5'-phosphate</name>
        <dbReference type="ChEBI" id="CHEBI:597326"/>
    </cofactor>
</comment>
<comment type="caution">
    <text evidence="9">The sequence shown here is derived from an EMBL/GenBank/DDBJ whole genome shotgun (WGS) entry which is preliminary data.</text>
</comment>
<dbReference type="InterPro" id="IPR015424">
    <property type="entry name" value="PyrdxlP-dep_Trfase"/>
</dbReference>
<dbReference type="GO" id="GO:0047804">
    <property type="term" value="F:cysteine-S-conjugate beta-lyase activity"/>
    <property type="evidence" value="ECO:0007669"/>
    <property type="project" value="UniProtKB-EC"/>
</dbReference>
<name>A0ABT3JHY3_9SPHN</name>
<organism evidence="9 10">
    <name type="scientific">Sphingomonas arvum</name>
    <dbReference type="NCBI Taxonomy" id="2992113"/>
    <lineage>
        <taxon>Bacteria</taxon>
        <taxon>Pseudomonadati</taxon>
        <taxon>Pseudomonadota</taxon>
        <taxon>Alphaproteobacteria</taxon>
        <taxon>Sphingomonadales</taxon>
        <taxon>Sphingomonadaceae</taxon>
        <taxon>Sphingomonas</taxon>
    </lineage>
</organism>
<dbReference type="PIRSF" id="PIRSF001434">
    <property type="entry name" value="CGS"/>
    <property type="match status" value="1"/>
</dbReference>
<dbReference type="PROSITE" id="PS00868">
    <property type="entry name" value="CYS_MET_METAB_PP"/>
    <property type="match status" value="1"/>
</dbReference>
<dbReference type="SUPFAM" id="SSF53383">
    <property type="entry name" value="PLP-dependent transferases"/>
    <property type="match status" value="1"/>
</dbReference>
<dbReference type="PANTHER" id="PTHR43500:SF1">
    <property type="entry name" value="CYSTATHIONINE BETA-LYASE-RELATED"/>
    <property type="match status" value="1"/>
</dbReference>
<evidence type="ECO:0000256" key="7">
    <source>
        <dbReference type="ARBA" id="ARBA00047625"/>
    </source>
</evidence>
<dbReference type="InterPro" id="IPR006233">
    <property type="entry name" value="Cys_b_lyase_bac"/>
</dbReference>
<dbReference type="RefSeq" id="WP_264883711.1">
    <property type="nucleotide sequence ID" value="NZ_JAPDOB010000002.1"/>
</dbReference>
<evidence type="ECO:0000256" key="6">
    <source>
        <dbReference type="ARBA" id="ARBA00047517"/>
    </source>
</evidence>
<dbReference type="EC" id="4.4.1.13" evidence="9"/>
<comment type="pathway">
    <text evidence="5">Amino-acid biosynthesis; L-methionine biosynthesis via de novo pathway; L-homocysteine from L-cystathionine: step 1/1.</text>
</comment>
<keyword evidence="4 9" id="KW-0456">Lyase</keyword>
<dbReference type="EMBL" id="JAPDOB010000002">
    <property type="protein sequence ID" value="MCW3798711.1"/>
    <property type="molecule type" value="Genomic_DNA"/>
</dbReference>